<dbReference type="PRINTS" id="PR01210">
    <property type="entry name" value="GGTRANSPTASE"/>
</dbReference>
<dbReference type="AlphaFoldDB" id="A0A382LMU7"/>
<feature type="non-terminal residue" evidence="1">
    <location>
        <position position="371"/>
    </location>
</feature>
<dbReference type="Gene3D" id="1.10.246.130">
    <property type="match status" value="1"/>
</dbReference>
<feature type="non-terminal residue" evidence="1">
    <location>
        <position position="1"/>
    </location>
</feature>
<dbReference type="PANTHER" id="PTHR43199">
    <property type="entry name" value="GLUTATHIONE HYDROLASE"/>
    <property type="match status" value="1"/>
</dbReference>
<gene>
    <name evidence="1" type="ORF">METZ01_LOCUS290740</name>
</gene>
<organism evidence="1">
    <name type="scientific">marine metagenome</name>
    <dbReference type="NCBI Taxonomy" id="408172"/>
    <lineage>
        <taxon>unclassified sequences</taxon>
        <taxon>metagenomes</taxon>
        <taxon>ecological metagenomes</taxon>
    </lineage>
</organism>
<reference evidence="1" key="1">
    <citation type="submission" date="2018-05" db="EMBL/GenBank/DDBJ databases">
        <authorList>
            <person name="Lanie J.A."/>
            <person name="Ng W.-L."/>
            <person name="Kazmierczak K.M."/>
            <person name="Andrzejewski T.M."/>
            <person name="Davidsen T.M."/>
            <person name="Wayne K.J."/>
            <person name="Tettelin H."/>
            <person name="Glass J.I."/>
            <person name="Rusch D."/>
            <person name="Podicherti R."/>
            <person name="Tsui H.-C.T."/>
            <person name="Winkler M.E."/>
        </authorList>
    </citation>
    <scope>NUCLEOTIDE SEQUENCE</scope>
</reference>
<dbReference type="InterPro" id="IPR043138">
    <property type="entry name" value="GGT_lsub"/>
</dbReference>
<sequence length="371" mass="41285">MLHRFLIVFVISFNAWAQDSYIDYPSPYHPTINQRGMVVSQNIDSSKIGIEILNMGGNAIDAAVAVGFSLAVTLPRAGNLGGVGFMLVYLKQRNEIIAVDYLGSSPRNSNIQDLFGVTLPRNYEKADRDIVRYGYKASTIPGTVAGLIEAHTNFGRLPLSSVLKPVIEQARNGIRVSYDLHMALKSEPQLRRDKESRKIFFRNGSAVAENTILKREDLAQTMEKIAAEGKKAFYEGEVAQKIVDAMNNNGGFISLEDLKNYKPRFSEPIRTAYRGHPIFAPRPPSGGAIVVLDALNILENFDLGKYKSNSTVTYHLLGEALRRGHMDRSRHIGDPSFYDVPVEKIISKKRARELAKTINFKSASSYKSMSP</sequence>
<protein>
    <recommendedName>
        <fullName evidence="2">Gamma-glutamyltransferase</fullName>
    </recommendedName>
</protein>
<proteinExistence type="predicted"/>
<evidence type="ECO:0000313" key="1">
    <source>
        <dbReference type="EMBL" id="SVC37886.1"/>
    </source>
</evidence>
<dbReference type="SUPFAM" id="SSF56235">
    <property type="entry name" value="N-terminal nucleophile aminohydrolases (Ntn hydrolases)"/>
    <property type="match status" value="1"/>
</dbReference>
<dbReference type="Pfam" id="PF01019">
    <property type="entry name" value="G_glu_transpept"/>
    <property type="match status" value="1"/>
</dbReference>
<dbReference type="InterPro" id="IPR029055">
    <property type="entry name" value="Ntn_hydrolases_N"/>
</dbReference>
<dbReference type="EMBL" id="UINC01088022">
    <property type="protein sequence ID" value="SVC37886.1"/>
    <property type="molecule type" value="Genomic_DNA"/>
</dbReference>
<name>A0A382LMU7_9ZZZZ</name>
<evidence type="ECO:0008006" key="2">
    <source>
        <dbReference type="Google" id="ProtNLM"/>
    </source>
</evidence>
<accession>A0A382LMU7</accession>
<dbReference type="PANTHER" id="PTHR43199:SF1">
    <property type="entry name" value="GLUTATHIONE HYDROLASE PROENZYME"/>
    <property type="match status" value="1"/>
</dbReference>
<dbReference type="InterPro" id="IPR051792">
    <property type="entry name" value="GGT_bact"/>
</dbReference>